<evidence type="ECO:0000313" key="1">
    <source>
        <dbReference type="EMBL" id="OQP45026.1"/>
    </source>
</evidence>
<accession>A0A1V9EFY7</accession>
<name>A0A1V9EFY7_9BACT</name>
<reference evidence="2" key="1">
    <citation type="submission" date="2016-04" db="EMBL/GenBank/DDBJ databases">
        <authorList>
            <person name="Chen L."/>
            <person name="Zhuang W."/>
            <person name="Wang G."/>
        </authorList>
    </citation>
    <scope>NUCLEOTIDE SEQUENCE [LARGE SCALE GENOMIC DNA]</scope>
    <source>
        <strain evidence="2">17621</strain>
    </source>
</reference>
<dbReference type="AlphaFoldDB" id="A0A1V9EFY7"/>
<gene>
    <name evidence="1" type="ORF">A4H97_33230</name>
</gene>
<sequence>MEKEFKKRVLYFENYNFMLVPWEFFYENGKKLYKYYMSIKNDYNDRNPNEYVVFSPNKGFVKIVNNSVELVRVDKRPKVFFECR</sequence>
<comment type="caution">
    <text evidence="1">The sequence shown here is derived from an EMBL/GenBank/DDBJ whole genome shotgun (WGS) entry which is preliminary data.</text>
</comment>
<protein>
    <submittedName>
        <fullName evidence="1">Uncharacterized protein</fullName>
    </submittedName>
</protein>
<proteinExistence type="predicted"/>
<dbReference type="Proteomes" id="UP000192610">
    <property type="component" value="Unassembled WGS sequence"/>
</dbReference>
<evidence type="ECO:0000313" key="2">
    <source>
        <dbReference type="Proteomes" id="UP000192610"/>
    </source>
</evidence>
<organism evidence="1 2">
    <name type="scientific">Niastella yeongjuensis</name>
    <dbReference type="NCBI Taxonomy" id="354355"/>
    <lineage>
        <taxon>Bacteria</taxon>
        <taxon>Pseudomonadati</taxon>
        <taxon>Bacteroidota</taxon>
        <taxon>Chitinophagia</taxon>
        <taxon>Chitinophagales</taxon>
        <taxon>Chitinophagaceae</taxon>
        <taxon>Niastella</taxon>
    </lineage>
</organism>
<dbReference type="EMBL" id="LVXG01000033">
    <property type="protein sequence ID" value="OQP45026.1"/>
    <property type="molecule type" value="Genomic_DNA"/>
</dbReference>
<keyword evidence="2" id="KW-1185">Reference proteome</keyword>